<dbReference type="InterPro" id="IPR041679">
    <property type="entry name" value="DNA2/NAM7-like_C"/>
</dbReference>
<comment type="similarity">
    <text evidence="1">Belongs to the DNA2/NAM7 helicase family.</text>
</comment>
<dbReference type="InterPro" id="IPR041677">
    <property type="entry name" value="DNA2/NAM7_AAA_11"/>
</dbReference>
<protein>
    <submittedName>
        <fullName evidence="9">AAA domain-containing protein</fullName>
    </submittedName>
</protein>
<evidence type="ECO:0000256" key="1">
    <source>
        <dbReference type="ARBA" id="ARBA00007913"/>
    </source>
</evidence>
<evidence type="ECO:0000256" key="3">
    <source>
        <dbReference type="ARBA" id="ARBA00022801"/>
    </source>
</evidence>
<accession>A0ABV8SED9</accession>
<feature type="domain" description="DUF2726" evidence="6">
    <location>
        <begin position="802"/>
        <end position="923"/>
    </location>
</feature>
<dbReference type="InterPro" id="IPR050534">
    <property type="entry name" value="Coronavir_polyprotein_1ab"/>
</dbReference>
<evidence type="ECO:0000313" key="10">
    <source>
        <dbReference type="Proteomes" id="UP001595755"/>
    </source>
</evidence>
<reference evidence="10" key="1">
    <citation type="journal article" date="2019" name="Int. J. Syst. Evol. Microbiol.">
        <title>The Global Catalogue of Microorganisms (GCM) 10K type strain sequencing project: providing services to taxonomists for standard genome sequencing and annotation.</title>
        <authorList>
            <consortium name="The Broad Institute Genomics Platform"/>
            <consortium name="The Broad Institute Genome Sequencing Center for Infectious Disease"/>
            <person name="Wu L."/>
            <person name="Ma J."/>
        </authorList>
    </citation>
    <scope>NUCLEOTIDE SEQUENCE [LARGE SCALE GENOMIC DNA]</scope>
    <source>
        <strain evidence="10">CGMCC 4.1641</strain>
    </source>
</reference>
<dbReference type="Proteomes" id="UP001595755">
    <property type="component" value="Unassembled WGS sequence"/>
</dbReference>
<keyword evidence="5" id="KW-0067">ATP-binding</keyword>
<feature type="domain" description="DNA2/NAM7 helicase helicase" evidence="7">
    <location>
        <begin position="190"/>
        <end position="538"/>
    </location>
</feature>
<evidence type="ECO:0000256" key="4">
    <source>
        <dbReference type="ARBA" id="ARBA00022806"/>
    </source>
</evidence>
<proteinExistence type="inferred from homology"/>
<evidence type="ECO:0000256" key="5">
    <source>
        <dbReference type="ARBA" id="ARBA00022840"/>
    </source>
</evidence>
<sequence length="932" mass="108662">MDERHVLIVTDKGDVTKNIIDYTTVENKVLIRFNNKDECYNFPASKVNIMTNPVSLAIDRQTVFYKGLPLRNVQEALDFGGILKIFFKNQTTQIYETELINIKETNPADKWVTNLMNYWEDIAQYVKSEEESAGYSKKRSRLDQQDTFLKKQFSRLNSIHADSVLASYVNQTPITPLGTGTAPVIYPFRFNLSQKKALEQALISKICVIEGPPGTGKTQTILNILANLTAMQNKSVAVVSGNNAAVRNVKDKLDKDGYGFIAASLGNMENREAFFNNLPDYQVADWNSDIPIETHIKTINDLSRRLDELLLLANRKAKLDQEISAYRLEKKHFQLHNQQFDYDGMERLFYRRQTPETVISFLADEYFSGIHSFRFLRKAKLLFKYGFYQFKKLKKNRLELITRLQMKYYESKLAELELESHEIKLELDRESFDDLMKQHETSSTVLFKHHLFRKYRSKKTYNGNLKNYKHNFDAFIDHFPILLSTTHSLRSCIPDNFLFDYVIIDEASQVDLLTGVLAMSCCKQVIIVGDTKQLPQIVDEKIQGKLTVTDVSEAYNYFNHSVLTSVLSIYEENIPKVRLKEHYRCRPRIIEFCNHQYYDNELIPFTSEEESDISIRLHYTSAGNHMRRVTLEGKQGSFNHREIEAFREEILQELQLQNIPNEDIGFTTPYRLQVTEANLILDDNIEMDTVHKYQGREKPVMVLSTVLDQTRNGQIGKKFVENPQLVNVAVSRAQKQFILVTDHQLFRTSRKDIGNLIRYIEYNTLHEHITQSELVSVFDLLYSEYSEKLNDLQNRLFTKFRYKSENIIWRVLSDLIEEDKYKCVIFGTQVYLKDLIRETGHLSESETTYIKHRASFDFVFYDAINKQPLLALEVDGFASHRNNPDQLERDKKKDSICKKIQLPLLRLPTTGSNEIEKIRRNLDMILYSQADI</sequence>
<dbReference type="Pfam" id="PF13086">
    <property type="entry name" value="AAA_11"/>
    <property type="match status" value="1"/>
</dbReference>
<keyword evidence="3" id="KW-0378">Hydrolase</keyword>
<dbReference type="Gene3D" id="3.40.960.10">
    <property type="entry name" value="VSR Endonuclease"/>
    <property type="match status" value="1"/>
</dbReference>
<evidence type="ECO:0000313" key="9">
    <source>
        <dbReference type="EMBL" id="MFC4305400.1"/>
    </source>
</evidence>
<keyword evidence="2" id="KW-0547">Nucleotide-binding</keyword>
<keyword evidence="10" id="KW-1185">Reference proteome</keyword>
<dbReference type="SUPFAM" id="SSF52540">
    <property type="entry name" value="P-loop containing nucleoside triphosphate hydrolases"/>
    <property type="match status" value="1"/>
</dbReference>
<evidence type="ECO:0000259" key="7">
    <source>
        <dbReference type="Pfam" id="PF13086"/>
    </source>
</evidence>
<gene>
    <name evidence="9" type="ORF">ACFO1S_18365</name>
</gene>
<evidence type="ECO:0000259" key="8">
    <source>
        <dbReference type="Pfam" id="PF13087"/>
    </source>
</evidence>
<dbReference type="RefSeq" id="WP_204604288.1">
    <property type="nucleotide sequence ID" value="NZ_JBHSED010000038.1"/>
</dbReference>
<dbReference type="CDD" id="cd18808">
    <property type="entry name" value="SF1_C_Upf1"/>
    <property type="match status" value="1"/>
</dbReference>
<dbReference type="PANTHER" id="PTHR43788:SF8">
    <property type="entry name" value="DNA-BINDING PROTEIN SMUBP-2"/>
    <property type="match status" value="1"/>
</dbReference>
<dbReference type="InterPro" id="IPR047187">
    <property type="entry name" value="SF1_C_Upf1"/>
</dbReference>
<organism evidence="9 10">
    <name type="scientific">Cohnella boryungensis</name>
    <dbReference type="NCBI Taxonomy" id="768479"/>
    <lineage>
        <taxon>Bacteria</taxon>
        <taxon>Bacillati</taxon>
        <taxon>Bacillota</taxon>
        <taxon>Bacilli</taxon>
        <taxon>Bacillales</taxon>
        <taxon>Paenibacillaceae</taxon>
        <taxon>Cohnella</taxon>
    </lineage>
</organism>
<name>A0ABV8SED9_9BACL</name>
<evidence type="ECO:0000256" key="2">
    <source>
        <dbReference type="ARBA" id="ARBA00022741"/>
    </source>
</evidence>
<dbReference type="InterPro" id="IPR027417">
    <property type="entry name" value="P-loop_NTPase"/>
</dbReference>
<feature type="domain" description="DNA2/NAM7 helicase-like C-terminal" evidence="8">
    <location>
        <begin position="571"/>
        <end position="743"/>
    </location>
</feature>
<dbReference type="EMBL" id="JBHSED010000038">
    <property type="protein sequence ID" value="MFC4305400.1"/>
    <property type="molecule type" value="Genomic_DNA"/>
</dbReference>
<keyword evidence="4" id="KW-0347">Helicase</keyword>
<dbReference type="Pfam" id="PF10881">
    <property type="entry name" value="DUF2726"/>
    <property type="match status" value="1"/>
</dbReference>
<dbReference type="Gene3D" id="3.40.50.300">
    <property type="entry name" value="P-loop containing nucleotide triphosphate hydrolases"/>
    <property type="match status" value="2"/>
</dbReference>
<dbReference type="InterPro" id="IPR024402">
    <property type="entry name" value="DUF2726"/>
</dbReference>
<dbReference type="Pfam" id="PF13087">
    <property type="entry name" value="AAA_12"/>
    <property type="match status" value="1"/>
</dbReference>
<dbReference type="CDD" id="cd17934">
    <property type="entry name" value="DEXXQc_Upf1-like"/>
    <property type="match status" value="1"/>
</dbReference>
<dbReference type="PANTHER" id="PTHR43788">
    <property type="entry name" value="DNA2/NAM7 HELICASE FAMILY MEMBER"/>
    <property type="match status" value="1"/>
</dbReference>
<evidence type="ECO:0000259" key="6">
    <source>
        <dbReference type="Pfam" id="PF10881"/>
    </source>
</evidence>
<comment type="caution">
    <text evidence="9">The sequence shown here is derived from an EMBL/GenBank/DDBJ whole genome shotgun (WGS) entry which is preliminary data.</text>
</comment>